<proteinExistence type="inferred from homology"/>
<evidence type="ECO:0000313" key="4">
    <source>
        <dbReference type="Proteomes" id="UP000429211"/>
    </source>
</evidence>
<dbReference type="InterPro" id="IPR000600">
    <property type="entry name" value="ROK"/>
</dbReference>
<keyword evidence="3" id="KW-0418">Kinase</keyword>
<accession>A0A6N2USU6</accession>
<dbReference type="CDD" id="cd24070">
    <property type="entry name" value="ASKHA_NBD_ROK_AlsK"/>
    <property type="match status" value="1"/>
</dbReference>
<dbReference type="PANTHER" id="PTHR18964:SF149">
    <property type="entry name" value="BIFUNCTIONAL UDP-N-ACETYLGLUCOSAMINE 2-EPIMERASE_N-ACETYLMANNOSAMINE KINASE"/>
    <property type="match status" value="1"/>
</dbReference>
<gene>
    <name evidence="3" type="primary">alsK</name>
    <name evidence="3" type="ORF">BDLFYP24_00518</name>
    <name evidence="2" type="ORF">GBB04_01615</name>
</gene>
<evidence type="ECO:0000256" key="1">
    <source>
        <dbReference type="ARBA" id="ARBA00006479"/>
    </source>
</evidence>
<dbReference type="InterPro" id="IPR049874">
    <property type="entry name" value="ROK_cs"/>
</dbReference>
<dbReference type="InterPro" id="IPR043129">
    <property type="entry name" value="ATPase_NBD"/>
</dbReference>
<comment type="similarity">
    <text evidence="1">Belongs to the ROK (NagC/XylR) family.</text>
</comment>
<sequence length="332" mass="35355">MNNIDTTPATATAIANNEPIVATADSPVNSATLKTPVVLGIDIGGTNLRVGLVDALGALVDSRRVSSQEALSGSDPMTKLADYLEGYLAEMLDGKYELKAISVGFPSVVDATRTVVLQTTFIPGLNNVNVPERLSRFGVPVFIDRDVNMIIRYDAKRLNLQNLEGVTFGCYVGTGIGCALAVDGKILAGLHGVAGELGHIYEATGRTCGCGLEGCSETAASGDALVRELEAHHPGASIDDAFSEYGDEQFIDDWLEHLAWTFSTVINLLDPAKIIIGGGVTQMKGFPKQRLEEKIKRMSRKPYPAEDLPIVYTIPGKYDGVIGAALCALEQI</sequence>
<evidence type="ECO:0000313" key="3">
    <source>
        <dbReference type="EMBL" id="VYT20153.1"/>
    </source>
</evidence>
<keyword evidence="3" id="KW-0808">Transferase</keyword>
<dbReference type="EC" id="2.7.1.55" evidence="2 3"/>
<evidence type="ECO:0000313" key="2">
    <source>
        <dbReference type="EMBL" id="KAB7462494.1"/>
    </source>
</evidence>
<dbReference type="AlphaFoldDB" id="A0A6N2USU6"/>
<organism evidence="3">
    <name type="scientific">Bifidobacterium dentium</name>
    <dbReference type="NCBI Taxonomy" id="1689"/>
    <lineage>
        <taxon>Bacteria</taxon>
        <taxon>Bacillati</taxon>
        <taxon>Actinomycetota</taxon>
        <taxon>Actinomycetes</taxon>
        <taxon>Bifidobacteriales</taxon>
        <taxon>Bifidobacteriaceae</taxon>
        <taxon>Bifidobacterium</taxon>
    </lineage>
</organism>
<dbReference type="EMBL" id="WDPD01000001">
    <property type="protein sequence ID" value="KAB7462494.1"/>
    <property type="molecule type" value="Genomic_DNA"/>
</dbReference>
<dbReference type="NCBIfam" id="NF007251">
    <property type="entry name" value="PRK09698.1"/>
    <property type="match status" value="1"/>
</dbReference>
<name>A0A6N2USU6_9BIFI</name>
<dbReference type="GO" id="GO:0008787">
    <property type="term" value="F:D-allose kinase activity"/>
    <property type="evidence" value="ECO:0007669"/>
    <property type="project" value="UniProtKB-EC"/>
</dbReference>
<dbReference type="Proteomes" id="UP000429211">
    <property type="component" value="Unassembled WGS sequence"/>
</dbReference>
<dbReference type="Gene3D" id="3.30.420.40">
    <property type="match status" value="2"/>
</dbReference>
<dbReference type="SUPFAM" id="SSF53067">
    <property type="entry name" value="Actin-like ATPase domain"/>
    <property type="match status" value="1"/>
</dbReference>
<dbReference type="EMBL" id="CACRSP010000015">
    <property type="protein sequence ID" value="VYT20153.1"/>
    <property type="molecule type" value="Genomic_DNA"/>
</dbReference>
<reference evidence="3" key="2">
    <citation type="submission" date="2019-11" db="EMBL/GenBank/DDBJ databases">
        <authorList>
            <person name="Feng L."/>
        </authorList>
    </citation>
    <scope>NUCLEOTIDE SEQUENCE</scope>
    <source>
        <strain evidence="3">BdentiumLFYP24</strain>
    </source>
</reference>
<dbReference type="Pfam" id="PF00480">
    <property type="entry name" value="ROK"/>
    <property type="match status" value="1"/>
</dbReference>
<dbReference type="PANTHER" id="PTHR18964">
    <property type="entry name" value="ROK (REPRESSOR, ORF, KINASE) FAMILY"/>
    <property type="match status" value="1"/>
</dbReference>
<protein>
    <submittedName>
        <fullName evidence="2 3">Allose kinase</fullName>
        <ecNumber evidence="2 3">2.7.1.55</ecNumber>
    </submittedName>
</protein>
<dbReference type="RefSeq" id="WP_129879903.1">
    <property type="nucleotide sequence ID" value="NZ_CACRSP010000015.1"/>
</dbReference>
<reference evidence="2 4" key="1">
    <citation type="journal article" date="2019" name="Nat. Med.">
        <title>A library of human gut bacterial isolates paired with longitudinal multiomics data enables mechanistic microbiome research.</title>
        <authorList>
            <person name="Poyet M."/>
            <person name="Groussin M."/>
            <person name="Gibbons S.M."/>
            <person name="Avila-Pacheco J."/>
            <person name="Jiang X."/>
            <person name="Kearney S.M."/>
            <person name="Perrotta A.R."/>
            <person name="Berdy B."/>
            <person name="Zhao S."/>
            <person name="Lieberman T.D."/>
            <person name="Swanson P.K."/>
            <person name="Smith M."/>
            <person name="Roesemann S."/>
            <person name="Alexander J.E."/>
            <person name="Rich S.A."/>
            <person name="Livny J."/>
            <person name="Vlamakis H."/>
            <person name="Clish C."/>
            <person name="Bullock K."/>
            <person name="Deik A."/>
            <person name="Scott J."/>
            <person name="Pierce K.A."/>
            <person name="Xavier R.J."/>
            <person name="Alm E.J."/>
        </authorList>
    </citation>
    <scope>NUCLEOTIDE SEQUENCE [LARGE SCALE GENOMIC DNA]</scope>
    <source>
        <strain evidence="2 4">BIOML-A2</strain>
    </source>
</reference>
<dbReference type="PROSITE" id="PS01125">
    <property type="entry name" value="ROK"/>
    <property type="match status" value="1"/>
</dbReference>